<proteinExistence type="inferred from homology"/>
<evidence type="ECO:0000256" key="3">
    <source>
        <dbReference type="ARBA" id="ARBA00022989"/>
    </source>
</evidence>
<dbReference type="AlphaFoldDB" id="F2IVW7"/>
<dbReference type="RefSeq" id="WP_013652567.1">
    <property type="nucleotide sequence ID" value="NC_015259.1"/>
</dbReference>
<dbReference type="PANTHER" id="PTHR12763:SF28">
    <property type="entry name" value="GEO10507P1-RELATED"/>
    <property type="match status" value="1"/>
</dbReference>
<dbReference type="GO" id="GO:0016020">
    <property type="term" value="C:membrane"/>
    <property type="evidence" value="ECO:0007669"/>
    <property type="project" value="UniProtKB-SubCell"/>
</dbReference>
<feature type="transmembrane region" description="Helical" evidence="6">
    <location>
        <begin position="44"/>
        <end position="70"/>
    </location>
</feature>
<dbReference type="SMART" id="SM00271">
    <property type="entry name" value="DnaJ"/>
    <property type="match status" value="1"/>
</dbReference>
<accession>F2IVW7</accession>
<keyword evidence="3 6" id="KW-1133">Transmembrane helix</keyword>
<evidence type="ECO:0000256" key="2">
    <source>
        <dbReference type="ARBA" id="ARBA00022692"/>
    </source>
</evidence>
<dbReference type="InterPro" id="IPR036869">
    <property type="entry name" value="J_dom_sf"/>
</dbReference>
<gene>
    <name evidence="8" type="ordered locus">SL003B_1823</name>
</gene>
<dbReference type="HOGENOM" id="CLU_017633_13_1_5"/>
<dbReference type="PATRIC" id="fig|991905.3.peg.1869"/>
<comment type="subcellular location">
    <subcellularLocation>
        <location evidence="1">Membrane</location>
        <topology evidence="1">Single-pass membrane protein</topology>
    </subcellularLocation>
</comment>
<feature type="domain" description="J" evidence="7">
    <location>
        <begin position="180"/>
        <end position="232"/>
    </location>
</feature>
<dbReference type="PANTHER" id="PTHR12763">
    <property type="match status" value="1"/>
</dbReference>
<keyword evidence="2 6" id="KW-0812">Transmembrane</keyword>
<dbReference type="KEGG" id="pgv:SL003B_1823"/>
<name>F2IVW7_POLGS</name>
<evidence type="ECO:0000256" key="6">
    <source>
        <dbReference type="SAM" id="Phobius"/>
    </source>
</evidence>
<dbReference type="EMBL" id="CP002568">
    <property type="protein sequence ID" value="ADZ70249.1"/>
    <property type="molecule type" value="Genomic_DNA"/>
</dbReference>
<comment type="similarity">
    <text evidence="5">Belongs to the TIM14 family.</text>
</comment>
<sequence length="232" mass="24673">MIYLVLGIAVVALAIWAAQSFVKANPADLVRRLRTASGVALLGGALVLVLTGRWALAMPVAIFALSLFGLGGSGSRRGGQPSAGQRSRVRSALLEMELDHDSGEMSGRVLAGRFEGQMLEGLQVEDLKALWGEAVRDAESRALLEAYLDRRLPGWREDFQADGADGQGGPAGTGAMTDEEAYQVLGLAPGAGEAEIRAAHRRLMKRLHPDHGGTAFLAAKLNEAKERLLGRH</sequence>
<evidence type="ECO:0000256" key="4">
    <source>
        <dbReference type="ARBA" id="ARBA00023136"/>
    </source>
</evidence>
<evidence type="ECO:0000256" key="5">
    <source>
        <dbReference type="ARBA" id="ARBA00038105"/>
    </source>
</evidence>
<dbReference type="eggNOG" id="COG2214">
    <property type="taxonomic scope" value="Bacteria"/>
</dbReference>
<keyword evidence="8" id="KW-0346">Stress response</keyword>
<protein>
    <submittedName>
        <fullName evidence="8">Heat shock protein DnaJ-like protein</fullName>
    </submittedName>
</protein>
<dbReference type="CDD" id="cd06257">
    <property type="entry name" value="DnaJ"/>
    <property type="match status" value="1"/>
</dbReference>
<evidence type="ECO:0000313" key="9">
    <source>
        <dbReference type="Proteomes" id="UP000008130"/>
    </source>
</evidence>
<evidence type="ECO:0000313" key="8">
    <source>
        <dbReference type="EMBL" id="ADZ70249.1"/>
    </source>
</evidence>
<dbReference type="Pfam" id="PF00226">
    <property type="entry name" value="DnaJ"/>
    <property type="match status" value="1"/>
</dbReference>
<dbReference type="Proteomes" id="UP000008130">
    <property type="component" value="Chromosome"/>
</dbReference>
<dbReference type="InterPro" id="IPR001623">
    <property type="entry name" value="DnaJ_domain"/>
</dbReference>
<keyword evidence="9" id="KW-1185">Reference proteome</keyword>
<dbReference type="SUPFAM" id="SSF46565">
    <property type="entry name" value="Chaperone J-domain"/>
    <property type="match status" value="1"/>
</dbReference>
<dbReference type="STRING" id="991905.SL003B_1823"/>
<keyword evidence="4 6" id="KW-0472">Membrane</keyword>
<organism evidence="8 9">
    <name type="scientific">Polymorphum gilvum (strain LMG 25793 / CGMCC 1.9160 / SL003B-26A1)</name>
    <dbReference type="NCBI Taxonomy" id="991905"/>
    <lineage>
        <taxon>Bacteria</taxon>
        <taxon>Pseudomonadati</taxon>
        <taxon>Pseudomonadota</taxon>
        <taxon>Alphaproteobacteria</taxon>
        <taxon>Rhodobacterales</taxon>
        <taxon>Paracoccaceae</taxon>
        <taxon>Polymorphum</taxon>
    </lineage>
</organism>
<dbReference type="Gene3D" id="1.10.287.110">
    <property type="entry name" value="DnaJ domain"/>
    <property type="match status" value="1"/>
</dbReference>
<evidence type="ECO:0000256" key="1">
    <source>
        <dbReference type="ARBA" id="ARBA00004167"/>
    </source>
</evidence>
<dbReference type="PROSITE" id="PS50076">
    <property type="entry name" value="DNAJ_2"/>
    <property type="match status" value="1"/>
</dbReference>
<reference evidence="8 9" key="1">
    <citation type="journal article" date="2011" name="J. Bacteriol.">
        <title>Complete genome sequence of Polymorphum gilvum SL003B-26A1T, a crude oil-degrading bacterium from oil-polluted saline soil.</title>
        <authorList>
            <person name="Li S.G."/>
            <person name="Tang Y.Q."/>
            <person name="Nie Y."/>
            <person name="Cai M."/>
            <person name="Wu X.L."/>
        </authorList>
    </citation>
    <scope>NUCLEOTIDE SEQUENCE [LARGE SCALE GENOMIC DNA]</scope>
    <source>
        <strain evidence="9">LMG 25793 / CGMCC 1.9160 / SL003B-26A1</strain>
    </source>
</reference>
<evidence type="ECO:0000259" key="7">
    <source>
        <dbReference type="PROSITE" id="PS50076"/>
    </source>
</evidence>
<dbReference type="OrthoDB" id="9811070at2"/>